<evidence type="ECO:0000313" key="6">
    <source>
        <dbReference type="EMBL" id="CAF9926447.1"/>
    </source>
</evidence>
<feature type="transmembrane region" description="Helical" evidence="5">
    <location>
        <begin position="188"/>
        <end position="205"/>
    </location>
</feature>
<keyword evidence="3 5" id="KW-1133">Transmembrane helix</keyword>
<evidence type="ECO:0000313" key="7">
    <source>
        <dbReference type="Proteomes" id="UP000664521"/>
    </source>
</evidence>
<dbReference type="GO" id="GO:0016765">
    <property type="term" value="F:transferase activity, transferring alkyl or aryl (other than methyl) groups"/>
    <property type="evidence" value="ECO:0007669"/>
    <property type="project" value="InterPro"/>
</dbReference>
<name>A0A8H3FP39_9LECA</name>
<dbReference type="Proteomes" id="UP000664521">
    <property type="component" value="Unassembled WGS sequence"/>
</dbReference>
<evidence type="ECO:0000256" key="5">
    <source>
        <dbReference type="SAM" id="Phobius"/>
    </source>
</evidence>
<sequence>MRRLLVLDTVNPSVILEEKIQNISEMTLQAENLTLLVKAEDPLKVGLVKFTTNILRVWPSIGVAMDSQAKPSAKNGHQESSTTSHSYAYHLRTVWLFTRNDLKSIVFPETAFGIFSALSGPVLTTSAYPDVLAILARLPIVLLWCWINVLIFDVANQRLKTSVVEDSVNKPWRPLPSERLSRRQARRFLLLVVPLGFLATLYIGGMEETVAMMALTWMYNDLRGADESYLVRNLINACGFVCYSSGATRVACGHGHCSLNSVAFQWLFIVGSIVFTTLQMQDMADQEGDKARDRGTLPLVHGDWAARWTIAIPVGFWSVACPLFWQLHAFIFLVPAALGGLVSFRIILCRSVDSDKATWKLWNLWISSLYLLPLVKYLMLATY</sequence>
<dbReference type="PANTHER" id="PTHR42723">
    <property type="entry name" value="CHLOROPHYLL SYNTHASE"/>
    <property type="match status" value="1"/>
</dbReference>
<reference evidence="6" key="1">
    <citation type="submission" date="2021-03" db="EMBL/GenBank/DDBJ databases">
        <authorList>
            <person name="Tagirdzhanova G."/>
        </authorList>
    </citation>
    <scope>NUCLEOTIDE SEQUENCE</scope>
</reference>
<evidence type="ECO:0000256" key="3">
    <source>
        <dbReference type="ARBA" id="ARBA00022989"/>
    </source>
</evidence>
<organism evidence="6 7">
    <name type="scientific">Heterodermia speciosa</name>
    <dbReference type="NCBI Taxonomy" id="116794"/>
    <lineage>
        <taxon>Eukaryota</taxon>
        <taxon>Fungi</taxon>
        <taxon>Dikarya</taxon>
        <taxon>Ascomycota</taxon>
        <taxon>Pezizomycotina</taxon>
        <taxon>Lecanoromycetes</taxon>
        <taxon>OSLEUM clade</taxon>
        <taxon>Lecanoromycetidae</taxon>
        <taxon>Caliciales</taxon>
        <taxon>Physciaceae</taxon>
        <taxon>Heterodermia</taxon>
    </lineage>
</organism>
<feature type="transmembrane region" description="Helical" evidence="5">
    <location>
        <begin position="263"/>
        <end position="284"/>
    </location>
</feature>
<evidence type="ECO:0000256" key="1">
    <source>
        <dbReference type="ARBA" id="ARBA00004141"/>
    </source>
</evidence>
<accession>A0A8H3FP39</accession>
<dbReference type="EMBL" id="CAJPDS010000041">
    <property type="protein sequence ID" value="CAF9926447.1"/>
    <property type="molecule type" value="Genomic_DNA"/>
</dbReference>
<comment type="caution">
    <text evidence="6">The sequence shown here is derived from an EMBL/GenBank/DDBJ whole genome shotgun (WGS) entry which is preliminary data.</text>
</comment>
<dbReference type="PANTHER" id="PTHR42723:SF1">
    <property type="entry name" value="CHLOROPHYLL SYNTHASE, CHLOROPLASTIC"/>
    <property type="match status" value="1"/>
</dbReference>
<dbReference type="CDD" id="cd13965">
    <property type="entry name" value="PT_UbiA_3"/>
    <property type="match status" value="1"/>
</dbReference>
<evidence type="ECO:0000256" key="4">
    <source>
        <dbReference type="ARBA" id="ARBA00023136"/>
    </source>
</evidence>
<feature type="transmembrane region" description="Helical" evidence="5">
    <location>
        <begin position="361"/>
        <end position="380"/>
    </location>
</feature>
<protein>
    <submittedName>
        <fullName evidence="6">Uncharacterized protein</fullName>
    </submittedName>
</protein>
<dbReference type="InterPro" id="IPR050475">
    <property type="entry name" value="Prenyltransferase_related"/>
</dbReference>
<keyword evidence="2 5" id="KW-0812">Transmembrane</keyword>
<dbReference type="GO" id="GO:0016020">
    <property type="term" value="C:membrane"/>
    <property type="evidence" value="ECO:0007669"/>
    <property type="project" value="UniProtKB-SubCell"/>
</dbReference>
<feature type="transmembrane region" description="Helical" evidence="5">
    <location>
        <begin position="331"/>
        <end position="349"/>
    </location>
</feature>
<proteinExistence type="predicted"/>
<dbReference type="AlphaFoldDB" id="A0A8H3FP39"/>
<keyword evidence="7" id="KW-1185">Reference proteome</keyword>
<keyword evidence="4 5" id="KW-0472">Membrane</keyword>
<dbReference type="Pfam" id="PF01040">
    <property type="entry name" value="UbiA"/>
    <property type="match status" value="1"/>
</dbReference>
<comment type="subcellular location">
    <subcellularLocation>
        <location evidence="1">Membrane</location>
        <topology evidence="1">Multi-pass membrane protein</topology>
    </subcellularLocation>
</comment>
<gene>
    <name evidence="6" type="ORF">HETSPECPRED_006336</name>
</gene>
<dbReference type="OrthoDB" id="434972at2759"/>
<feature type="transmembrane region" description="Helical" evidence="5">
    <location>
        <begin position="105"/>
        <end position="128"/>
    </location>
</feature>
<feature type="transmembrane region" description="Helical" evidence="5">
    <location>
        <begin position="134"/>
        <end position="152"/>
    </location>
</feature>
<dbReference type="InterPro" id="IPR000537">
    <property type="entry name" value="UbiA_prenyltransferase"/>
</dbReference>
<evidence type="ECO:0000256" key="2">
    <source>
        <dbReference type="ARBA" id="ARBA00022692"/>
    </source>
</evidence>